<dbReference type="RefSeq" id="WP_073041955.1">
    <property type="nucleotide sequence ID" value="NZ_FQUO01000005.1"/>
</dbReference>
<gene>
    <name evidence="5" type="ORF">SAMN05444008_105196</name>
</gene>
<evidence type="ECO:0000256" key="3">
    <source>
        <dbReference type="ARBA" id="ARBA00022840"/>
    </source>
</evidence>
<dbReference type="SUPFAM" id="SSF52540">
    <property type="entry name" value="P-loop containing nucleoside triphosphate hydrolases"/>
    <property type="match status" value="1"/>
</dbReference>
<dbReference type="GO" id="GO:0005524">
    <property type="term" value="F:ATP binding"/>
    <property type="evidence" value="ECO:0007669"/>
    <property type="project" value="UniProtKB-KW"/>
</dbReference>
<evidence type="ECO:0000313" key="5">
    <source>
        <dbReference type="EMBL" id="SHF16472.1"/>
    </source>
</evidence>
<evidence type="ECO:0000256" key="1">
    <source>
        <dbReference type="ARBA" id="ARBA00006914"/>
    </source>
</evidence>
<dbReference type="EMBL" id="FQUO01000005">
    <property type="protein sequence ID" value="SHF16472.1"/>
    <property type="molecule type" value="Genomic_DNA"/>
</dbReference>
<evidence type="ECO:0000259" key="4">
    <source>
        <dbReference type="SMART" id="SM00382"/>
    </source>
</evidence>
<dbReference type="InterPro" id="IPR003959">
    <property type="entry name" value="ATPase_AAA_core"/>
</dbReference>
<dbReference type="CDD" id="cd19481">
    <property type="entry name" value="RecA-like_protease"/>
    <property type="match status" value="1"/>
</dbReference>
<keyword evidence="6" id="KW-1185">Reference proteome</keyword>
<dbReference type="InterPro" id="IPR050221">
    <property type="entry name" value="26S_Proteasome_ATPase"/>
</dbReference>
<evidence type="ECO:0000256" key="2">
    <source>
        <dbReference type="ARBA" id="ARBA00022741"/>
    </source>
</evidence>
<dbReference type="SMART" id="SM00382">
    <property type="entry name" value="AAA"/>
    <property type="match status" value="1"/>
</dbReference>
<dbReference type="InterPro" id="IPR027417">
    <property type="entry name" value="P-loop_NTPase"/>
</dbReference>
<organism evidence="5 6">
    <name type="scientific">Cnuella takakiae</name>
    <dbReference type="NCBI Taxonomy" id="1302690"/>
    <lineage>
        <taxon>Bacteria</taxon>
        <taxon>Pseudomonadati</taxon>
        <taxon>Bacteroidota</taxon>
        <taxon>Chitinophagia</taxon>
        <taxon>Chitinophagales</taxon>
        <taxon>Chitinophagaceae</taxon>
        <taxon>Cnuella</taxon>
    </lineage>
</organism>
<comment type="similarity">
    <text evidence="1">Belongs to the AAA ATPase family.</text>
</comment>
<dbReference type="GO" id="GO:0016887">
    <property type="term" value="F:ATP hydrolysis activity"/>
    <property type="evidence" value="ECO:0007669"/>
    <property type="project" value="InterPro"/>
</dbReference>
<reference evidence="5 6" key="1">
    <citation type="submission" date="2016-11" db="EMBL/GenBank/DDBJ databases">
        <authorList>
            <person name="Jaros S."/>
            <person name="Januszkiewicz K."/>
            <person name="Wedrychowicz H."/>
        </authorList>
    </citation>
    <scope>NUCLEOTIDE SEQUENCE [LARGE SCALE GENOMIC DNA]</scope>
    <source>
        <strain evidence="5 6">DSM 26897</strain>
    </source>
</reference>
<protein>
    <submittedName>
        <fullName evidence="5">ATPase family associated with various cellular activities (AAA)</fullName>
    </submittedName>
</protein>
<feature type="domain" description="AAA+ ATPase" evidence="4">
    <location>
        <begin position="224"/>
        <end position="356"/>
    </location>
</feature>
<proteinExistence type="inferred from homology"/>
<dbReference type="InterPro" id="IPR003593">
    <property type="entry name" value="AAA+_ATPase"/>
</dbReference>
<keyword evidence="2" id="KW-0547">Nucleotide-binding</keyword>
<sequence>MNKQREASGESSRKTNVTLTTTNMTDSGFMNLFQQELQAAFPDLYEEANDYEAIGLTLLLAPVLRPDLLDGAIRERFGAEGDFPLVGGVRGTQHRGVMPTGETWLYACCGDDTARRIDFVQSIPAYLSQTNALLSLEPAPAGEPFLAGRLIFSPYFRKRHSLQALIFEQRLSHLSLGSFMESALQLSDLVLSESVLQGVEEILHWQRFAETAAGDLPFRRRLHKGLKVMFFGKPGTGKTGTVAILGSRLNKRVYRIDLSQVVSKYIGETEKNLSRIFDAAESRGWILFFDEGDALFGKRTAVNSSNDRYANQEVAYLLQRMEDYTGIIIVSTNFRDNVDAAFLRRFQVVVEFSLPDRDERRAIWQKLLAELPGYPINLSEGDWDELSRMELSGGGITNVVGYALLKAHYRQTGLDFLLIKEGIVRELRKENRLTSL</sequence>
<keyword evidence="3" id="KW-0067">ATP-binding</keyword>
<dbReference type="OrthoDB" id="7438987at2"/>
<dbReference type="Pfam" id="PF00004">
    <property type="entry name" value="AAA"/>
    <property type="match status" value="1"/>
</dbReference>
<evidence type="ECO:0000313" key="6">
    <source>
        <dbReference type="Proteomes" id="UP000184368"/>
    </source>
</evidence>
<dbReference type="STRING" id="1302690.BUE76_21855"/>
<accession>A0A1M4ZFA3</accession>
<dbReference type="Proteomes" id="UP000184368">
    <property type="component" value="Unassembled WGS sequence"/>
</dbReference>
<dbReference type="AlphaFoldDB" id="A0A1M4ZFA3"/>
<dbReference type="PANTHER" id="PTHR23073">
    <property type="entry name" value="26S PROTEASOME REGULATORY SUBUNIT"/>
    <property type="match status" value="1"/>
</dbReference>
<name>A0A1M4ZFA3_9BACT</name>
<dbReference type="Gene3D" id="3.40.50.300">
    <property type="entry name" value="P-loop containing nucleotide triphosphate hydrolases"/>
    <property type="match status" value="1"/>
</dbReference>